<organism evidence="2 3">
    <name type="scientific">Hymenobacter setariae</name>
    <dbReference type="NCBI Taxonomy" id="2594794"/>
    <lineage>
        <taxon>Bacteria</taxon>
        <taxon>Pseudomonadati</taxon>
        <taxon>Bacteroidota</taxon>
        <taxon>Cytophagia</taxon>
        <taxon>Cytophagales</taxon>
        <taxon>Hymenobacteraceae</taxon>
        <taxon>Hymenobacter</taxon>
    </lineage>
</organism>
<evidence type="ECO:0000313" key="3">
    <source>
        <dbReference type="Proteomes" id="UP000317624"/>
    </source>
</evidence>
<feature type="domain" description="Endonuclease GajA/Old nuclease/RecF-like AAA" evidence="1">
    <location>
        <begin position="196"/>
        <end position="349"/>
    </location>
</feature>
<name>A0A558BK86_9BACT</name>
<dbReference type="SUPFAM" id="SSF52540">
    <property type="entry name" value="P-loop containing nucleoside triphosphate hydrolases"/>
    <property type="match status" value="1"/>
</dbReference>
<dbReference type="RefSeq" id="WP_144853054.1">
    <property type="nucleotide sequence ID" value="NZ_VMRJ01000008.1"/>
</dbReference>
<dbReference type="InterPro" id="IPR051396">
    <property type="entry name" value="Bact_Antivir_Def_Nuclease"/>
</dbReference>
<dbReference type="AlphaFoldDB" id="A0A558BK86"/>
<dbReference type="EMBL" id="VMRJ01000008">
    <property type="protein sequence ID" value="TVT36934.1"/>
    <property type="molecule type" value="Genomic_DNA"/>
</dbReference>
<dbReference type="GO" id="GO:0016887">
    <property type="term" value="F:ATP hydrolysis activity"/>
    <property type="evidence" value="ECO:0007669"/>
    <property type="project" value="InterPro"/>
</dbReference>
<proteinExistence type="predicted"/>
<dbReference type="OrthoDB" id="9815944at2"/>
<sequence length="461" mass="52502">MKTSPIYVKSIKLTNIETFVEEVELKFLKADDTISRWTLILGDNGIGKSNLLQFIAWMKPQLPYDANDTNNLDPAPVINDEENEVLERLVHKDQNGSQEAVANALFVANQSLNKKSTSRTSECKTEIIIGIDSLGKLKRVDPTLDADVQGIFYKEDVTVYGYSASRQLGKLNLNNPKLLDTIPNFIREKTELYDAEEILHTLQYAALGSKKTEERQKYRSFIKRIKQMLVTLLPDFEQIQNIEINPPTVFSQYSTGGLVITTRHGQKIPFNDFSLGYKTITSWVVDLAWRLFSKHHLTSENPLEEPAIVLIDEIDLHLHPKWQQQIMSNLSLHFPNIQFIATAHSPLMVQAAFDLNYAVLHYDKALGSVSITNRPEGVDGWRVDQILTSDFFDLKSARGTAFDKLLSDRDALLAKKRLTEPDKRRLKAINAQLAQPPTSENIEEVNNRRQLAELVQKMRNK</sequence>
<dbReference type="PANTHER" id="PTHR43581">
    <property type="entry name" value="ATP/GTP PHOSPHATASE"/>
    <property type="match status" value="1"/>
</dbReference>
<dbReference type="Pfam" id="PF13175">
    <property type="entry name" value="AAA_15"/>
    <property type="match status" value="1"/>
</dbReference>
<gene>
    <name evidence="2" type="ORF">FNT36_23990</name>
</gene>
<protein>
    <submittedName>
        <fullName evidence="2">AAA family ATPase</fullName>
    </submittedName>
</protein>
<dbReference type="InterPro" id="IPR027417">
    <property type="entry name" value="P-loop_NTPase"/>
</dbReference>
<reference evidence="2 3" key="1">
    <citation type="submission" date="2019-07" db="EMBL/GenBank/DDBJ databases">
        <title>Hymenobacter sp. straun FUR1 Genome sequencing and assembly.</title>
        <authorList>
            <person name="Chhetri G."/>
        </authorList>
    </citation>
    <scope>NUCLEOTIDE SEQUENCE [LARGE SCALE GENOMIC DNA]</scope>
    <source>
        <strain evidence="2 3">Fur1</strain>
    </source>
</reference>
<keyword evidence="3" id="KW-1185">Reference proteome</keyword>
<dbReference type="GO" id="GO:0005524">
    <property type="term" value="F:ATP binding"/>
    <property type="evidence" value="ECO:0007669"/>
    <property type="project" value="InterPro"/>
</dbReference>
<dbReference type="Gene3D" id="3.40.50.300">
    <property type="entry name" value="P-loop containing nucleotide triphosphate hydrolases"/>
    <property type="match status" value="1"/>
</dbReference>
<evidence type="ECO:0000313" key="2">
    <source>
        <dbReference type="EMBL" id="TVT36934.1"/>
    </source>
</evidence>
<dbReference type="PANTHER" id="PTHR43581:SF2">
    <property type="entry name" value="EXCINUCLEASE ATPASE SUBUNIT"/>
    <property type="match status" value="1"/>
</dbReference>
<dbReference type="InterPro" id="IPR041685">
    <property type="entry name" value="AAA_GajA/Old/RecF-like"/>
</dbReference>
<dbReference type="Proteomes" id="UP000317624">
    <property type="component" value="Unassembled WGS sequence"/>
</dbReference>
<evidence type="ECO:0000259" key="1">
    <source>
        <dbReference type="Pfam" id="PF13175"/>
    </source>
</evidence>
<accession>A0A558BK86</accession>
<comment type="caution">
    <text evidence="2">The sequence shown here is derived from an EMBL/GenBank/DDBJ whole genome shotgun (WGS) entry which is preliminary data.</text>
</comment>